<reference evidence="2 3" key="1">
    <citation type="submission" date="2017-11" db="EMBL/GenBank/DDBJ databases">
        <title>Complete genome sequence of Streptomyces lavendulae subsp. lavendulae CCM 3239 (formerly 'Streptomyces aureofaciens CCM 3239'), the producer of the angucycline-type antibiotic auricin.</title>
        <authorList>
            <person name="Busche T."/>
            <person name="Novakova R."/>
            <person name="Al'Dilaimi A."/>
            <person name="Homerova D."/>
            <person name="Feckova L."/>
            <person name="Rezuchova B."/>
            <person name="Mingyar E."/>
            <person name="Csolleiova D."/>
            <person name="Bekeova C."/>
            <person name="Winkler A."/>
            <person name="Sevcikova B."/>
            <person name="Kalinowski J."/>
            <person name="Kormanec J."/>
            <person name="Ruckert C."/>
        </authorList>
    </citation>
    <scope>NUCLEOTIDE SEQUENCE [LARGE SCALE GENOMIC DNA]</scope>
    <source>
        <strain evidence="2 3">CCM 3239</strain>
    </source>
</reference>
<protein>
    <submittedName>
        <fullName evidence="2">Glycosyltransferase EpsH</fullName>
        <ecNumber evidence="2">2.4.-.-</ecNumber>
    </submittedName>
</protein>
<dbReference type="GO" id="GO:0016758">
    <property type="term" value="F:hexosyltransferase activity"/>
    <property type="evidence" value="ECO:0007669"/>
    <property type="project" value="UniProtKB-ARBA"/>
</dbReference>
<dbReference type="AlphaFoldDB" id="A0A2K8PJ31"/>
<dbReference type="Proteomes" id="UP000231791">
    <property type="component" value="Chromosome"/>
</dbReference>
<accession>A0A2K8PJ31</accession>
<keyword evidence="2" id="KW-0808">Transferase</keyword>
<feature type="domain" description="Glycosyltransferase 2-like" evidence="1">
    <location>
        <begin position="18"/>
        <end position="177"/>
    </location>
</feature>
<keyword evidence="2" id="KW-0328">Glycosyltransferase</keyword>
<dbReference type="EC" id="2.4.-.-" evidence="2"/>
<dbReference type="InterPro" id="IPR029044">
    <property type="entry name" value="Nucleotide-diphossugar_trans"/>
</dbReference>
<evidence type="ECO:0000313" key="2">
    <source>
        <dbReference type="EMBL" id="ATZ26719.1"/>
    </source>
</evidence>
<dbReference type="EMBL" id="CP024985">
    <property type="protein sequence ID" value="ATZ26719.1"/>
    <property type="molecule type" value="Genomic_DNA"/>
</dbReference>
<dbReference type="SUPFAM" id="SSF53448">
    <property type="entry name" value="Nucleotide-diphospho-sugar transferases"/>
    <property type="match status" value="1"/>
</dbReference>
<dbReference type="CDD" id="cd00761">
    <property type="entry name" value="Glyco_tranf_GTA_type"/>
    <property type="match status" value="1"/>
</dbReference>
<dbReference type="Gene3D" id="3.90.550.10">
    <property type="entry name" value="Spore Coat Polysaccharide Biosynthesis Protein SpsA, Chain A"/>
    <property type="match status" value="1"/>
</dbReference>
<dbReference type="PANTHER" id="PTHR22916">
    <property type="entry name" value="GLYCOSYLTRANSFERASE"/>
    <property type="match status" value="1"/>
</dbReference>
<name>A0A2K8PJ31_STRLA</name>
<keyword evidence="3" id="KW-1185">Reference proteome</keyword>
<dbReference type="RefSeq" id="WP_051840795.1">
    <property type="nucleotide sequence ID" value="NZ_CP024985.1"/>
</dbReference>
<dbReference type="KEGG" id="slx:SLAV_24595"/>
<dbReference type="InterPro" id="IPR001173">
    <property type="entry name" value="Glyco_trans_2-like"/>
</dbReference>
<gene>
    <name evidence="2" type="primary">epsH1</name>
    <name evidence="2" type="ORF">SLAV_24595</name>
</gene>
<dbReference type="PANTHER" id="PTHR22916:SF3">
    <property type="entry name" value="UDP-GLCNAC:BETAGAL BETA-1,3-N-ACETYLGLUCOSAMINYLTRANSFERASE-LIKE PROTEIN 1"/>
    <property type="match status" value="1"/>
</dbReference>
<sequence>MSSSDSSSDATTGGPAVSVVVIAYNDAGLVGEAVASALAQGPVVAEVIAVDDASSDGTARVLDALAAEHPRLKVVHRTENSGGCGTPRNDGIAAASAPYVLFLDSDDVLPPGAAEALVRAAVTHRAPVTVGACVRRELPEGREVPWMPGLYTPGEVVERPADRPELVRDTLCVNKLYERAFLEKHAIRFPDGRFVYEDFVFTSRVLAAAPRIAVVGDLVYVWHVRRSAAQVSISLARADVGNWRSRIAAHTVASRTLAEASPELGRACQAKFLDYDLRMYLRELGEDPGYRAAWWTLTRDYLTGFADADIEAAPARARWTARVLLAVETPPADLERLVRFAAEPPRLLPPYATGDGGGPVWSTELPVPLDGLDGLPLAELPVTVDAEPAGRGAVRIRVHDLYGRLAAAGPRTVRLDFLPRAGGAAVATRPVELRAAPDGDGWSAEVPFRMPALAATGRRRGLRGMQAWDVRAGVECGDGSSLVTSLRPLGGLLRRRALPSSRYGVLLAQPYRTAAGALALRLAPGAGGALTFVRNRLDRARTRRSR</sequence>
<proteinExistence type="predicted"/>
<organism evidence="2 3">
    <name type="scientific">Streptomyces lavendulae subsp. lavendulae</name>
    <dbReference type="NCBI Taxonomy" id="58340"/>
    <lineage>
        <taxon>Bacteria</taxon>
        <taxon>Bacillati</taxon>
        <taxon>Actinomycetota</taxon>
        <taxon>Actinomycetes</taxon>
        <taxon>Kitasatosporales</taxon>
        <taxon>Streptomycetaceae</taxon>
        <taxon>Streptomyces</taxon>
    </lineage>
</organism>
<dbReference type="OrthoDB" id="3183633at2"/>
<evidence type="ECO:0000313" key="3">
    <source>
        <dbReference type="Proteomes" id="UP000231791"/>
    </source>
</evidence>
<evidence type="ECO:0000259" key="1">
    <source>
        <dbReference type="Pfam" id="PF00535"/>
    </source>
</evidence>
<dbReference type="Pfam" id="PF00535">
    <property type="entry name" value="Glycos_transf_2"/>
    <property type="match status" value="1"/>
</dbReference>
<dbReference type="GeneID" id="49385937"/>